<evidence type="ECO:0000256" key="5">
    <source>
        <dbReference type="ARBA" id="ARBA00022777"/>
    </source>
</evidence>
<feature type="compositionally biased region" description="Low complexity" evidence="11">
    <location>
        <begin position="50"/>
        <end position="74"/>
    </location>
</feature>
<dbReference type="Proteomes" id="UP000189580">
    <property type="component" value="Chromosome a"/>
</dbReference>
<gene>
    <name evidence="13" type="primary">SAT4</name>
    <name evidence="13" type="ORF">AWJ20_226</name>
</gene>
<evidence type="ECO:0000256" key="7">
    <source>
        <dbReference type="ARBA" id="ARBA00047899"/>
    </source>
</evidence>
<evidence type="ECO:0000256" key="3">
    <source>
        <dbReference type="ARBA" id="ARBA00022679"/>
    </source>
</evidence>
<dbReference type="GO" id="GO:0005829">
    <property type="term" value="C:cytosol"/>
    <property type="evidence" value="ECO:0007669"/>
    <property type="project" value="TreeGrafter"/>
</dbReference>
<protein>
    <recommendedName>
        <fullName evidence="1">non-specific serine/threonine protein kinase</fullName>
        <ecNumber evidence="1">2.7.11.1</ecNumber>
    </recommendedName>
    <alternativeName>
        <fullName evidence="9">Halotolerance protein 4</fullName>
    </alternativeName>
</protein>
<keyword evidence="3" id="KW-0808">Transferase</keyword>
<dbReference type="GeneID" id="30034151"/>
<dbReference type="GO" id="GO:0030007">
    <property type="term" value="P:intracellular potassium ion homeostasis"/>
    <property type="evidence" value="ECO:0007669"/>
    <property type="project" value="EnsemblFungi"/>
</dbReference>
<dbReference type="AlphaFoldDB" id="A0A161HK78"/>
<feature type="compositionally biased region" description="Polar residues" evidence="11">
    <location>
        <begin position="159"/>
        <end position="184"/>
    </location>
</feature>
<dbReference type="RefSeq" id="XP_018734475.1">
    <property type="nucleotide sequence ID" value="XM_018879193.1"/>
</dbReference>
<dbReference type="InterPro" id="IPR017441">
    <property type="entry name" value="Protein_kinase_ATP_BS"/>
</dbReference>
<feature type="compositionally biased region" description="Low complexity" evidence="11">
    <location>
        <begin position="318"/>
        <end position="335"/>
    </location>
</feature>
<comment type="catalytic activity">
    <reaction evidence="8">
        <text>L-seryl-[protein] + ATP = O-phospho-L-seryl-[protein] + ADP + H(+)</text>
        <dbReference type="Rhea" id="RHEA:17989"/>
        <dbReference type="Rhea" id="RHEA-COMP:9863"/>
        <dbReference type="Rhea" id="RHEA-COMP:11604"/>
        <dbReference type="ChEBI" id="CHEBI:15378"/>
        <dbReference type="ChEBI" id="CHEBI:29999"/>
        <dbReference type="ChEBI" id="CHEBI:30616"/>
        <dbReference type="ChEBI" id="CHEBI:83421"/>
        <dbReference type="ChEBI" id="CHEBI:456216"/>
        <dbReference type="EC" id="2.7.11.1"/>
    </reaction>
</comment>
<dbReference type="PANTHER" id="PTHR24343:SF558">
    <property type="entry name" value="PROTEIN KINASE DOMAIN-CONTAINING PROTEIN"/>
    <property type="match status" value="1"/>
</dbReference>
<dbReference type="CDD" id="cd13994">
    <property type="entry name" value="STKc_HAL4_like"/>
    <property type="match status" value="1"/>
</dbReference>
<evidence type="ECO:0000256" key="11">
    <source>
        <dbReference type="SAM" id="MobiDB-lite"/>
    </source>
</evidence>
<evidence type="ECO:0000313" key="14">
    <source>
        <dbReference type="Proteomes" id="UP000189580"/>
    </source>
</evidence>
<dbReference type="SUPFAM" id="SSF56112">
    <property type="entry name" value="Protein kinase-like (PK-like)"/>
    <property type="match status" value="1"/>
</dbReference>
<feature type="region of interest" description="Disordered" evidence="11">
    <location>
        <begin position="1"/>
        <end position="75"/>
    </location>
</feature>
<feature type="domain" description="Protein kinase" evidence="12">
    <location>
        <begin position="486"/>
        <end position="757"/>
    </location>
</feature>
<dbReference type="EMBL" id="CP014501">
    <property type="protein sequence ID" value="ANB11998.1"/>
    <property type="molecule type" value="Genomic_DNA"/>
</dbReference>
<evidence type="ECO:0000259" key="12">
    <source>
        <dbReference type="PROSITE" id="PS50011"/>
    </source>
</evidence>
<dbReference type="GO" id="GO:0009249">
    <property type="term" value="P:protein lipoylation"/>
    <property type="evidence" value="ECO:0007669"/>
    <property type="project" value="EnsemblFungi"/>
</dbReference>
<dbReference type="FunFam" id="1.10.510.10:FF:000183">
    <property type="entry name" value="Serine/threonine-protein kinase hal4"/>
    <property type="match status" value="1"/>
</dbReference>
<keyword evidence="4 10" id="KW-0547">Nucleotide-binding</keyword>
<feature type="compositionally biased region" description="Polar residues" evidence="11">
    <location>
        <begin position="222"/>
        <end position="233"/>
    </location>
</feature>
<dbReference type="PROSITE" id="PS00108">
    <property type="entry name" value="PROTEIN_KINASE_ST"/>
    <property type="match status" value="1"/>
</dbReference>
<dbReference type="PROSITE" id="PS50011">
    <property type="entry name" value="PROTEIN_KINASE_DOM"/>
    <property type="match status" value="1"/>
</dbReference>
<dbReference type="GO" id="GO:1903329">
    <property type="term" value="P:regulation of iron-sulfur cluster assembly"/>
    <property type="evidence" value="ECO:0007669"/>
    <property type="project" value="EnsemblFungi"/>
</dbReference>
<dbReference type="GO" id="GO:0005524">
    <property type="term" value="F:ATP binding"/>
    <property type="evidence" value="ECO:0007669"/>
    <property type="project" value="UniProtKB-UniRule"/>
</dbReference>
<keyword evidence="6 10" id="KW-0067">ATP-binding</keyword>
<feature type="compositionally biased region" description="Basic and acidic residues" evidence="11">
    <location>
        <begin position="106"/>
        <end position="119"/>
    </location>
</feature>
<keyword evidence="2 13" id="KW-0723">Serine/threonine-protein kinase</keyword>
<feature type="compositionally biased region" description="Low complexity" evidence="11">
    <location>
        <begin position="131"/>
        <end position="150"/>
    </location>
</feature>
<organism evidence="13 14">
    <name type="scientific">Sugiyamaella lignohabitans</name>
    <dbReference type="NCBI Taxonomy" id="796027"/>
    <lineage>
        <taxon>Eukaryota</taxon>
        <taxon>Fungi</taxon>
        <taxon>Dikarya</taxon>
        <taxon>Ascomycota</taxon>
        <taxon>Saccharomycotina</taxon>
        <taxon>Dipodascomycetes</taxon>
        <taxon>Dipodascales</taxon>
        <taxon>Trichomonascaceae</taxon>
        <taxon>Sugiyamaella</taxon>
    </lineage>
</organism>
<evidence type="ECO:0000313" key="13">
    <source>
        <dbReference type="EMBL" id="ANB11998.1"/>
    </source>
</evidence>
<dbReference type="GO" id="GO:0045807">
    <property type="term" value="P:positive regulation of endocytosis"/>
    <property type="evidence" value="ECO:0007669"/>
    <property type="project" value="EnsemblFungi"/>
</dbReference>
<dbReference type="Pfam" id="PF00069">
    <property type="entry name" value="Pkinase"/>
    <property type="match status" value="1"/>
</dbReference>
<comment type="catalytic activity">
    <reaction evidence="7">
        <text>L-threonyl-[protein] + ATP = O-phospho-L-threonyl-[protein] + ADP + H(+)</text>
        <dbReference type="Rhea" id="RHEA:46608"/>
        <dbReference type="Rhea" id="RHEA-COMP:11060"/>
        <dbReference type="Rhea" id="RHEA-COMP:11605"/>
        <dbReference type="ChEBI" id="CHEBI:15378"/>
        <dbReference type="ChEBI" id="CHEBI:30013"/>
        <dbReference type="ChEBI" id="CHEBI:30616"/>
        <dbReference type="ChEBI" id="CHEBI:61977"/>
        <dbReference type="ChEBI" id="CHEBI:456216"/>
        <dbReference type="EC" id="2.7.11.1"/>
    </reaction>
</comment>
<dbReference type="InterPro" id="IPR000719">
    <property type="entry name" value="Prot_kinase_dom"/>
</dbReference>
<dbReference type="GO" id="GO:0000082">
    <property type="term" value="P:G1/S transition of mitotic cell cycle"/>
    <property type="evidence" value="ECO:0007669"/>
    <property type="project" value="EnsemblFungi"/>
</dbReference>
<dbReference type="PANTHER" id="PTHR24343">
    <property type="entry name" value="SERINE/THREONINE KINASE"/>
    <property type="match status" value="1"/>
</dbReference>
<evidence type="ECO:0000256" key="9">
    <source>
        <dbReference type="ARBA" id="ARBA00078109"/>
    </source>
</evidence>
<reference evidence="13 14" key="1">
    <citation type="submission" date="2016-02" db="EMBL/GenBank/DDBJ databases">
        <title>Complete genome sequence and transcriptome regulation of the pentose utilising yeast Sugiyamaella lignohabitans.</title>
        <authorList>
            <person name="Bellasio M."/>
            <person name="Peymann A."/>
            <person name="Valli M."/>
            <person name="Sipitzky M."/>
            <person name="Graf A."/>
            <person name="Sauer M."/>
            <person name="Marx H."/>
            <person name="Mattanovich D."/>
        </authorList>
    </citation>
    <scope>NUCLEOTIDE SEQUENCE [LARGE SCALE GENOMIC DNA]</scope>
    <source>
        <strain evidence="13 14">CBS 10342</strain>
    </source>
</reference>
<evidence type="ECO:0000256" key="1">
    <source>
        <dbReference type="ARBA" id="ARBA00012513"/>
    </source>
</evidence>
<dbReference type="InterPro" id="IPR008271">
    <property type="entry name" value="Ser/Thr_kinase_AS"/>
</dbReference>
<dbReference type="GO" id="GO:0004674">
    <property type="term" value="F:protein serine/threonine kinase activity"/>
    <property type="evidence" value="ECO:0007669"/>
    <property type="project" value="UniProtKB-KW"/>
</dbReference>
<dbReference type="SMART" id="SM00220">
    <property type="entry name" value="S_TKc"/>
    <property type="match status" value="1"/>
</dbReference>
<dbReference type="KEGG" id="slb:AWJ20_226"/>
<evidence type="ECO:0000256" key="6">
    <source>
        <dbReference type="ARBA" id="ARBA00022840"/>
    </source>
</evidence>
<dbReference type="GO" id="GO:0008104">
    <property type="term" value="P:intracellular protein localization"/>
    <property type="evidence" value="ECO:0007669"/>
    <property type="project" value="EnsemblFungi"/>
</dbReference>
<feature type="compositionally biased region" description="Polar residues" evidence="11">
    <location>
        <begin position="337"/>
        <end position="357"/>
    </location>
</feature>
<dbReference type="OrthoDB" id="6513151at2759"/>
<dbReference type="GO" id="GO:0005739">
    <property type="term" value="C:mitochondrion"/>
    <property type="evidence" value="ECO:0007669"/>
    <property type="project" value="EnsemblFungi"/>
</dbReference>
<accession>A0A161HK78</accession>
<sequence>MSVAFDLQQCSPNTGPNPSPLSDRETNSSTPTSPPSPKAIISRTGKEELNLTSSTTTPVSNNNLSISPPISPLITNRTDGVKNVVSLTGVTENIPSLELNSAASERGAEAEAGIGKENDIVPALGERTVQTKSRSYSTSSTSPPKLSVVTGLSGPPGQKSASAAVVTNRSGTSRPRSNSVLHSTSSGGSGGSGFSSGFGSGSGFSQATPAPAPAPTPPLRPRSNSKISGTMTKLRSFLFSGEKERPGVTPGHTPLGSTAQSGTATPANTLHTSVTPSTIGSHTESTLHIPEAGIGRSGGPKISSGGTSSPANGGGSANGSIGTQSPSSSTVSIPSLHETSSPASTPQPAQTGNTTPNSSSASVGRSGSISKSSSSSAAGLPRFAVSEDGSTHSHHLKTAKRQEKLSGMIKEFLGGKKLRDEAVSAVSAILNSGGNASNAAAQVPGNQPPSLMAGFVHQIKKGDQDVESLFKTGVVPSQSSFVEKYGKCHEVIGKGAFGVVRVAHKTDPKNQRDLLFAVKEFKKRPQESEQKYSKRLTSEFCISSSLHHPNIIQTLDLLQDAKGEYCEVMEYCAGGDLYSLILVVGKLEYLEADCFFKQIIRGVNYMHEMGVAHRDLKPENILLTSNGAVKITDFGNGECFRMAWEKVIHLSNGVCGSAPYIAPEEFTEPEFDPRALDIWAVGVIYMAMRTGRHLWRMAKASEDEFYAKYLEGRKDEHGYEPIESLKRARCRNVIYSILDPVPSRRITGKQILNSEWGREIHVCQAGDLGL</sequence>
<dbReference type="InterPro" id="IPR011009">
    <property type="entry name" value="Kinase-like_dom_sf"/>
</dbReference>
<keyword evidence="14" id="KW-1185">Reference proteome</keyword>
<evidence type="ECO:0000256" key="8">
    <source>
        <dbReference type="ARBA" id="ARBA00048679"/>
    </source>
</evidence>
<dbReference type="PROSITE" id="PS00107">
    <property type="entry name" value="PROTEIN_KINASE_ATP"/>
    <property type="match status" value="1"/>
</dbReference>
<keyword evidence="5 13" id="KW-0418">Kinase</keyword>
<feature type="binding site" evidence="10">
    <location>
        <position position="519"/>
    </location>
    <ligand>
        <name>ATP</name>
        <dbReference type="ChEBI" id="CHEBI:30616"/>
    </ligand>
</feature>
<evidence type="ECO:0000256" key="10">
    <source>
        <dbReference type="PROSITE-ProRule" id="PRU10141"/>
    </source>
</evidence>
<feature type="compositionally biased region" description="Pro residues" evidence="11">
    <location>
        <begin position="210"/>
        <end position="220"/>
    </location>
</feature>
<dbReference type="Gene3D" id="1.10.510.10">
    <property type="entry name" value="Transferase(Phosphotransferase) domain 1"/>
    <property type="match status" value="1"/>
</dbReference>
<feature type="compositionally biased region" description="Gly residues" evidence="11">
    <location>
        <begin position="187"/>
        <end position="202"/>
    </location>
</feature>
<feature type="region of interest" description="Disordered" evidence="11">
    <location>
        <begin position="101"/>
        <end position="378"/>
    </location>
</feature>
<evidence type="ECO:0000256" key="4">
    <source>
        <dbReference type="ARBA" id="ARBA00022741"/>
    </source>
</evidence>
<feature type="compositionally biased region" description="Polar residues" evidence="11">
    <location>
        <begin position="255"/>
        <end position="286"/>
    </location>
</feature>
<dbReference type="EC" id="2.7.11.1" evidence="1"/>
<evidence type="ECO:0000256" key="2">
    <source>
        <dbReference type="ARBA" id="ARBA00022527"/>
    </source>
</evidence>
<feature type="compositionally biased region" description="Low complexity" evidence="11">
    <location>
        <begin position="358"/>
        <end position="378"/>
    </location>
</feature>
<name>A0A161HK78_9ASCO</name>
<proteinExistence type="predicted"/>